<dbReference type="PRINTS" id="PR02051">
    <property type="entry name" value="PROTEINF175"/>
</dbReference>
<name>A0AAN8JZR5_PATCE</name>
<feature type="compositionally biased region" description="Basic and acidic residues" evidence="2">
    <location>
        <begin position="524"/>
        <end position="541"/>
    </location>
</feature>
<comment type="caution">
    <text evidence="3">The sequence shown here is derived from an EMBL/GenBank/DDBJ whole genome shotgun (WGS) entry which is preliminary data.</text>
</comment>
<evidence type="ECO:0000313" key="4">
    <source>
        <dbReference type="Proteomes" id="UP001347796"/>
    </source>
</evidence>
<dbReference type="GO" id="GO:0090307">
    <property type="term" value="P:mitotic spindle assembly"/>
    <property type="evidence" value="ECO:0007669"/>
    <property type="project" value="TreeGrafter"/>
</dbReference>
<dbReference type="GO" id="GO:0031593">
    <property type="term" value="F:polyubiquitin modification-dependent protein binding"/>
    <property type="evidence" value="ECO:0007669"/>
    <property type="project" value="TreeGrafter"/>
</dbReference>
<gene>
    <name evidence="3" type="ORF">SNE40_007415</name>
</gene>
<reference evidence="3 4" key="1">
    <citation type="submission" date="2024-01" db="EMBL/GenBank/DDBJ databases">
        <title>The genome of the rayed Mediterranean limpet Patella caerulea (Linnaeus, 1758).</title>
        <authorList>
            <person name="Anh-Thu Weber A."/>
            <person name="Halstead-Nussloch G."/>
        </authorList>
    </citation>
    <scope>NUCLEOTIDE SEQUENCE [LARGE SCALE GENOMIC DNA]</scope>
    <source>
        <strain evidence="3">AATW-2023a</strain>
        <tissue evidence="3">Whole specimen</tissue>
    </source>
</reference>
<dbReference type="Pfam" id="PF21125">
    <property type="entry name" value="MPN_2A_DUB_like"/>
    <property type="match status" value="1"/>
</dbReference>
<protein>
    <submittedName>
        <fullName evidence="3">Uncharacterized protein</fullName>
    </submittedName>
</protein>
<feature type="region of interest" description="Disordered" evidence="2">
    <location>
        <begin position="383"/>
        <end position="620"/>
    </location>
</feature>
<dbReference type="CDD" id="cd23519">
    <property type="entry name" value="Abraxas-like_domain"/>
    <property type="match status" value="1"/>
</dbReference>
<dbReference type="PRINTS" id="PR02053">
    <property type="entry name" value="BRISCABRO1"/>
</dbReference>
<dbReference type="GO" id="GO:0008608">
    <property type="term" value="P:attachment of spindle microtubules to kinetochore"/>
    <property type="evidence" value="ECO:0007669"/>
    <property type="project" value="TreeGrafter"/>
</dbReference>
<dbReference type="GO" id="GO:0070536">
    <property type="term" value="P:protein K63-linked deubiquitination"/>
    <property type="evidence" value="ECO:0007669"/>
    <property type="project" value="TreeGrafter"/>
</dbReference>
<organism evidence="3 4">
    <name type="scientific">Patella caerulea</name>
    <name type="common">Rayed Mediterranean limpet</name>
    <dbReference type="NCBI Taxonomy" id="87958"/>
    <lineage>
        <taxon>Eukaryota</taxon>
        <taxon>Metazoa</taxon>
        <taxon>Spiralia</taxon>
        <taxon>Lophotrochozoa</taxon>
        <taxon>Mollusca</taxon>
        <taxon>Gastropoda</taxon>
        <taxon>Patellogastropoda</taxon>
        <taxon>Patelloidea</taxon>
        <taxon>Patellidae</taxon>
        <taxon>Patella</taxon>
    </lineage>
</organism>
<proteinExistence type="predicted"/>
<feature type="compositionally biased region" description="Basic and acidic residues" evidence="2">
    <location>
        <begin position="427"/>
        <end position="440"/>
    </location>
</feature>
<feature type="compositionally biased region" description="Basic and acidic residues" evidence="2">
    <location>
        <begin position="457"/>
        <end position="467"/>
    </location>
</feature>
<keyword evidence="1" id="KW-0175">Coiled coil</keyword>
<dbReference type="GO" id="GO:0005634">
    <property type="term" value="C:nucleus"/>
    <property type="evidence" value="ECO:0007669"/>
    <property type="project" value="TreeGrafter"/>
</dbReference>
<dbReference type="EMBL" id="JAZGQO010000006">
    <property type="protein sequence ID" value="KAK6185105.1"/>
    <property type="molecule type" value="Genomic_DNA"/>
</dbReference>
<keyword evidence="4" id="KW-1185">Reference proteome</keyword>
<dbReference type="AlphaFoldDB" id="A0AAN8JZR5"/>
<dbReference type="GO" id="GO:0008017">
    <property type="term" value="F:microtubule binding"/>
    <property type="evidence" value="ECO:0007669"/>
    <property type="project" value="TreeGrafter"/>
</dbReference>
<dbReference type="PANTHER" id="PTHR31728:SF5">
    <property type="entry name" value="OS07G0540200 PROTEIN"/>
    <property type="match status" value="1"/>
</dbReference>
<feature type="compositionally biased region" description="Basic and acidic residues" evidence="2">
    <location>
        <begin position="475"/>
        <end position="489"/>
    </location>
</feature>
<feature type="compositionally biased region" description="Basic and acidic residues" evidence="2">
    <location>
        <begin position="337"/>
        <end position="346"/>
    </location>
</feature>
<feature type="compositionally biased region" description="Polar residues" evidence="2">
    <location>
        <begin position="582"/>
        <end position="595"/>
    </location>
</feature>
<evidence type="ECO:0000256" key="2">
    <source>
        <dbReference type="SAM" id="MobiDB-lite"/>
    </source>
</evidence>
<dbReference type="InterPro" id="IPR023238">
    <property type="entry name" value="FAM175"/>
</dbReference>
<accession>A0AAN8JZR5</accession>
<dbReference type="InterPro" id="IPR023240">
    <property type="entry name" value="BRISC_Abraxas2"/>
</dbReference>
<dbReference type="Proteomes" id="UP001347796">
    <property type="component" value="Unassembled WGS sequence"/>
</dbReference>
<evidence type="ECO:0000313" key="3">
    <source>
        <dbReference type="EMBL" id="KAK6185105.1"/>
    </source>
</evidence>
<feature type="region of interest" description="Disordered" evidence="2">
    <location>
        <begin position="336"/>
        <end position="355"/>
    </location>
</feature>
<feature type="compositionally biased region" description="Polar residues" evidence="2">
    <location>
        <begin position="391"/>
        <end position="424"/>
    </location>
</feature>
<feature type="compositionally biased region" description="Polar residues" evidence="2">
    <location>
        <begin position="561"/>
        <end position="571"/>
    </location>
</feature>
<sequence>MAANVNGVTLASLFYHHQNSPNDEEGFLFGKVIKRVQDTISDTEITNSQVETIVYIVDFQPWVKDICIYGSNGKVDPGMFASVLNGREQEVIGWYGCRRNSTMRISMKESNIHQSLISTLLLEQPENFLFLMSSTTAANNLSTLSYDHAFYRYKNRQFDRIPVTVVNLGDTTHTQYKSQSQLSVSNRPDSLQKSLTSFRNRFESSSGDMMQVKNIQELSDSLHKKLMSISRLVTESESSLSSLEKEVEDLTRQLEEETRKKTETEILPCENVLSSVVELELSDTDADSELDISPKKQTFVKNTQEQTSLSKSVPMDIVSNAYSIKLHELDNQVLDLDQPHNSKDSKSNSNSSFDDTWLDISIHTNTTTATLPTSNTEIKAVEAISNEHSKTSGTDVKTITNRTRASKTKPTNTSQSKDPFSFVSTIMDKEIKNTDSEGSDRSGPIKSTRAPTRAPTVHKDSSLKKEGLTTTSSLKLKEGRRAGSAERQTRQVKGAKSGISSTEIKKDTQTDAKIAQARTQRAKMRTEKAQSRRSLSRESTSKQESVPSEQNKKSKLKTGNEIKSNTTTCKTDNVKETRSKGLKTQCQTQNVSSNGDATSSDKTDSIIIDDDIQPSSSPVF</sequence>
<dbReference type="PANTHER" id="PTHR31728">
    <property type="entry name" value="ABRAXAS FAMILY MEMBER"/>
    <property type="match status" value="1"/>
</dbReference>
<evidence type="ECO:0000256" key="1">
    <source>
        <dbReference type="SAM" id="Coils"/>
    </source>
</evidence>
<feature type="coiled-coil region" evidence="1">
    <location>
        <begin position="233"/>
        <end position="267"/>
    </location>
</feature>